<sequence length="98" mass="9613">MDGATGEDAAIATSMNNASMQIGSAIGLAALVSLGTDHAAALQHAGADPMTAAAHGDAFSFAIAAGVTAFGAFLGFVGIRPAPAETPTMPADTRQRVV</sequence>
<comment type="caution">
    <text evidence="2">The sequence shown here is derived from an EMBL/GenBank/DDBJ whole genome shotgun (WGS) entry which is preliminary data.</text>
</comment>
<reference evidence="2" key="1">
    <citation type="journal article" date="2014" name="Int. J. Syst. Evol. Microbiol.">
        <title>Complete genome sequence of Corynebacterium casei LMG S-19264T (=DSM 44701T), isolated from a smear-ripened cheese.</title>
        <authorList>
            <consortium name="US DOE Joint Genome Institute (JGI-PGF)"/>
            <person name="Walter F."/>
            <person name="Albersmeier A."/>
            <person name="Kalinowski J."/>
            <person name="Ruckert C."/>
        </authorList>
    </citation>
    <scope>NUCLEOTIDE SEQUENCE</scope>
    <source>
        <strain evidence="2">CGMCC 4.7110</strain>
    </source>
</reference>
<dbReference type="AlphaFoldDB" id="A0A917XL73"/>
<proteinExistence type="predicted"/>
<dbReference type="Proteomes" id="UP000653411">
    <property type="component" value="Unassembled WGS sequence"/>
</dbReference>
<name>A0A917XL73_9ACTN</name>
<organism evidence="2 3">
    <name type="scientific">Streptomyces fuscichromogenes</name>
    <dbReference type="NCBI Taxonomy" id="1324013"/>
    <lineage>
        <taxon>Bacteria</taxon>
        <taxon>Bacillati</taxon>
        <taxon>Actinomycetota</taxon>
        <taxon>Actinomycetes</taxon>
        <taxon>Kitasatosporales</taxon>
        <taxon>Streptomycetaceae</taxon>
        <taxon>Streptomyces</taxon>
    </lineage>
</organism>
<keyword evidence="1" id="KW-0812">Transmembrane</keyword>
<evidence type="ECO:0000313" key="2">
    <source>
        <dbReference type="EMBL" id="GGN34200.1"/>
    </source>
</evidence>
<keyword evidence="3" id="KW-1185">Reference proteome</keyword>
<reference evidence="2" key="2">
    <citation type="submission" date="2020-09" db="EMBL/GenBank/DDBJ databases">
        <authorList>
            <person name="Sun Q."/>
            <person name="Zhou Y."/>
        </authorList>
    </citation>
    <scope>NUCLEOTIDE SEQUENCE</scope>
    <source>
        <strain evidence="2">CGMCC 4.7110</strain>
    </source>
</reference>
<evidence type="ECO:0000313" key="3">
    <source>
        <dbReference type="Proteomes" id="UP000653411"/>
    </source>
</evidence>
<dbReference type="RefSeq" id="WP_189267424.1">
    <property type="nucleotide sequence ID" value="NZ_BMML01000022.1"/>
</dbReference>
<protein>
    <submittedName>
        <fullName evidence="2">Uncharacterized protein</fullName>
    </submittedName>
</protein>
<dbReference type="EMBL" id="BMML01000022">
    <property type="protein sequence ID" value="GGN34200.1"/>
    <property type="molecule type" value="Genomic_DNA"/>
</dbReference>
<evidence type="ECO:0000256" key="1">
    <source>
        <dbReference type="SAM" id="Phobius"/>
    </source>
</evidence>
<keyword evidence="1" id="KW-1133">Transmembrane helix</keyword>
<keyword evidence="1" id="KW-0472">Membrane</keyword>
<gene>
    <name evidence="2" type="ORF">GCM10011578_074790</name>
</gene>
<feature type="transmembrane region" description="Helical" evidence="1">
    <location>
        <begin position="58"/>
        <end position="79"/>
    </location>
</feature>
<accession>A0A917XL73</accession>